<evidence type="ECO:0000256" key="6">
    <source>
        <dbReference type="ARBA" id="ARBA00022989"/>
    </source>
</evidence>
<evidence type="ECO:0000256" key="4">
    <source>
        <dbReference type="ARBA" id="ARBA00022741"/>
    </source>
</evidence>
<comment type="subcellular location">
    <subcellularLocation>
        <location evidence="1">Membrane</location>
        <topology evidence="1">Multi-pass membrane protein</topology>
    </subcellularLocation>
</comment>
<feature type="domain" description="ABC transmembrane type-1" evidence="10">
    <location>
        <begin position="23"/>
        <end position="305"/>
    </location>
</feature>
<dbReference type="InterPro" id="IPR027417">
    <property type="entry name" value="P-loop_NTPase"/>
</dbReference>
<dbReference type="FunFam" id="3.40.50.300:FF:000287">
    <property type="entry name" value="Multidrug ABC transporter ATP-binding protein"/>
    <property type="match status" value="1"/>
</dbReference>
<evidence type="ECO:0000256" key="5">
    <source>
        <dbReference type="ARBA" id="ARBA00022840"/>
    </source>
</evidence>
<dbReference type="PANTHER" id="PTHR43394">
    <property type="entry name" value="ATP-DEPENDENT PERMEASE MDL1, MITOCHONDRIAL"/>
    <property type="match status" value="1"/>
</dbReference>
<name>A0A381X377_9ZZZZ</name>
<keyword evidence="7 8" id="KW-0472">Membrane</keyword>
<organism evidence="11">
    <name type="scientific">marine metagenome</name>
    <dbReference type="NCBI Taxonomy" id="408172"/>
    <lineage>
        <taxon>unclassified sequences</taxon>
        <taxon>metagenomes</taxon>
        <taxon>ecological metagenomes</taxon>
    </lineage>
</organism>
<keyword evidence="6 8" id="KW-1133">Transmembrane helix</keyword>
<feature type="transmembrane region" description="Helical" evidence="8">
    <location>
        <begin position="242"/>
        <end position="264"/>
    </location>
</feature>
<dbReference type="SUPFAM" id="SSF52540">
    <property type="entry name" value="P-loop containing nucleoside triphosphate hydrolases"/>
    <property type="match status" value="1"/>
</dbReference>
<accession>A0A381X377</accession>
<protein>
    <recommendedName>
        <fullName evidence="12">ABC transporter permease</fullName>
    </recommendedName>
</protein>
<keyword evidence="4" id="KW-0547">Nucleotide-binding</keyword>
<feature type="transmembrane region" description="Helical" evidence="8">
    <location>
        <begin position="58"/>
        <end position="79"/>
    </location>
</feature>
<keyword evidence="3 8" id="KW-0812">Transmembrane</keyword>
<gene>
    <name evidence="11" type="ORF">METZ01_LOCUS111481</name>
</gene>
<reference evidence="11" key="1">
    <citation type="submission" date="2018-05" db="EMBL/GenBank/DDBJ databases">
        <authorList>
            <person name="Lanie J.A."/>
            <person name="Ng W.-L."/>
            <person name="Kazmierczak K.M."/>
            <person name="Andrzejewski T.M."/>
            <person name="Davidsen T.M."/>
            <person name="Wayne K.J."/>
            <person name="Tettelin H."/>
            <person name="Glass J.I."/>
            <person name="Rusch D."/>
            <person name="Podicherti R."/>
            <person name="Tsui H.-C.T."/>
            <person name="Winkler M.E."/>
        </authorList>
    </citation>
    <scope>NUCLEOTIDE SEQUENCE</scope>
</reference>
<keyword evidence="2" id="KW-0813">Transport</keyword>
<feature type="transmembrane region" description="Helical" evidence="8">
    <location>
        <begin position="159"/>
        <end position="177"/>
    </location>
</feature>
<dbReference type="GO" id="GO:0015421">
    <property type="term" value="F:ABC-type oligopeptide transporter activity"/>
    <property type="evidence" value="ECO:0007669"/>
    <property type="project" value="TreeGrafter"/>
</dbReference>
<evidence type="ECO:0000256" key="1">
    <source>
        <dbReference type="ARBA" id="ARBA00004141"/>
    </source>
</evidence>
<dbReference type="GO" id="GO:0016887">
    <property type="term" value="F:ATP hydrolysis activity"/>
    <property type="evidence" value="ECO:0007669"/>
    <property type="project" value="InterPro"/>
</dbReference>
<dbReference type="InterPro" id="IPR003439">
    <property type="entry name" value="ABC_transporter-like_ATP-bd"/>
</dbReference>
<dbReference type="GO" id="GO:0005524">
    <property type="term" value="F:ATP binding"/>
    <property type="evidence" value="ECO:0007669"/>
    <property type="project" value="UniProtKB-KW"/>
</dbReference>
<evidence type="ECO:0000256" key="2">
    <source>
        <dbReference type="ARBA" id="ARBA00022448"/>
    </source>
</evidence>
<dbReference type="AlphaFoldDB" id="A0A381X377"/>
<feature type="domain" description="ABC transporter" evidence="9">
    <location>
        <begin position="339"/>
        <end position="574"/>
    </location>
</feature>
<dbReference type="InterPro" id="IPR039421">
    <property type="entry name" value="Type_1_exporter"/>
</dbReference>
<dbReference type="EMBL" id="UINC01013593">
    <property type="protein sequence ID" value="SVA58627.1"/>
    <property type="molecule type" value="Genomic_DNA"/>
</dbReference>
<dbReference type="InterPro" id="IPR003593">
    <property type="entry name" value="AAA+_ATPase"/>
</dbReference>
<evidence type="ECO:0000256" key="3">
    <source>
        <dbReference type="ARBA" id="ARBA00022692"/>
    </source>
</evidence>
<dbReference type="Gene3D" id="3.40.50.300">
    <property type="entry name" value="P-loop containing nucleotide triphosphate hydrolases"/>
    <property type="match status" value="1"/>
</dbReference>
<evidence type="ECO:0000259" key="10">
    <source>
        <dbReference type="PROSITE" id="PS50929"/>
    </source>
</evidence>
<dbReference type="PROSITE" id="PS00211">
    <property type="entry name" value="ABC_TRANSPORTER_1"/>
    <property type="match status" value="1"/>
</dbReference>
<keyword evidence="5" id="KW-0067">ATP-binding</keyword>
<proteinExistence type="predicted"/>
<dbReference type="PANTHER" id="PTHR43394:SF1">
    <property type="entry name" value="ATP-BINDING CASSETTE SUB-FAMILY B MEMBER 10, MITOCHONDRIAL"/>
    <property type="match status" value="1"/>
</dbReference>
<feature type="transmembrane region" description="Helical" evidence="8">
    <location>
        <begin position="119"/>
        <end position="139"/>
    </location>
</feature>
<dbReference type="InterPro" id="IPR017871">
    <property type="entry name" value="ABC_transporter-like_CS"/>
</dbReference>
<dbReference type="GO" id="GO:0016020">
    <property type="term" value="C:membrane"/>
    <property type="evidence" value="ECO:0007669"/>
    <property type="project" value="UniProtKB-SubCell"/>
</dbReference>
<dbReference type="SUPFAM" id="SSF90123">
    <property type="entry name" value="ABC transporter transmembrane region"/>
    <property type="match status" value="1"/>
</dbReference>
<dbReference type="InterPro" id="IPR036640">
    <property type="entry name" value="ABC1_TM_sf"/>
</dbReference>
<dbReference type="Gene3D" id="1.20.1560.10">
    <property type="entry name" value="ABC transporter type 1, transmembrane domain"/>
    <property type="match status" value="1"/>
</dbReference>
<dbReference type="PROSITE" id="PS50893">
    <property type="entry name" value="ABC_TRANSPORTER_2"/>
    <property type="match status" value="1"/>
</dbReference>
<evidence type="ECO:0000256" key="7">
    <source>
        <dbReference type="ARBA" id="ARBA00023136"/>
    </source>
</evidence>
<evidence type="ECO:0008006" key="12">
    <source>
        <dbReference type="Google" id="ProtNLM"/>
    </source>
</evidence>
<evidence type="ECO:0000313" key="11">
    <source>
        <dbReference type="EMBL" id="SVA58627.1"/>
    </source>
</evidence>
<dbReference type="CDD" id="cd18552">
    <property type="entry name" value="ABC_6TM_MsbA_like"/>
    <property type="match status" value="1"/>
</dbReference>
<feature type="transmembrane region" description="Helical" evidence="8">
    <location>
        <begin position="21"/>
        <end position="43"/>
    </location>
</feature>
<sequence>MTNFQIIKRLFKTYTKNYVNKILISVFFSLLVAGSTSSIAWLLDPAIEKIFVEKDQSLILIIPGLIILAFATKGISLYLSKVIMIKVAHNVQKNIQSDLVNSLVKADTKLIDKKHSGKFISNLTFDVGLITNLVSTGLLNVTKDTLTLIGLLSVMFFQNWKLSLVALIMIPLAGFFAKNLGKRMGKVTTELQEKAGNLTTYLFEIFKNHKLIKIFQQENYEGERSDKFLNEIKEKSEKTQIVLVRASPIMETLTGIMIASLIFYSGKLIISNELSINNFFSFLAAMMLAYQPVRSLATLNISINQSLSASKRVLPIIDHKNEIFEKNSDQELKIVQGDIDFKNVNFKYDTKEDSALNLINLKIKGGKMTSLVGYSGAGKSTILNLIPRYYDCNSGDILIDKQSIYKSKLSSLRKNISLVSQDVTLFDDTIKNNIAYADLNASEDEIKKVAKLSFADNFIQKLPYKYDTLIGENGLRLSGGEKQRISIARAMLKKSKIILLDEATSSLDAETENKIQQALSILIKDRTAVVIAHRLSTILNSDSIYVINNGKVVENGTHSELLSNSEIYKSFYQKQIRKD</sequence>
<dbReference type="PROSITE" id="PS50929">
    <property type="entry name" value="ABC_TM1F"/>
    <property type="match status" value="1"/>
</dbReference>
<dbReference type="Pfam" id="PF00005">
    <property type="entry name" value="ABC_tran"/>
    <property type="match status" value="1"/>
</dbReference>
<dbReference type="Pfam" id="PF00664">
    <property type="entry name" value="ABC_membrane"/>
    <property type="match status" value="1"/>
</dbReference>
<dbReference type="InterPro" id="IPR011527">
    <property type="entry name" value="ABC1_TM_dom"/>
</dbReference>
<evidence type="ECO:0000259" key="9">
    <source>
        <dbReference type="PROSITE" id="PS50893"/>
    </source>
</evidence>
<evidence type="ECO:0000256" key="8">
    <source>
        <dbReference type="SAM" id="Phobius"/>
    </source>
</evidence>
<dbReference type="SMART" id="SM00382">
    <property type="entry name" value="AAA"/>
    <property type="match status" value="1"/>
</dbReference>